<dbReference type="Gene3D" id="3.40.50.300">
    <property type="entry name" value="P-loop containing nucleotide triphosphate hydrolases"/>
    <property type="match status" value="1"/>
</dbReference>
<dbReference type="InterPro" id="IPR027417">
    <property type="entry name" value="P-loop_NTPase"/>
</dbReference>
<dbReference type="Proteomes" id="UP000823405">
    <property type="component" value="Unassembled WGS sequence"/>
</dbReference>
<name>A0A9P6R0Z2_9FUNG</name>
<feature type="compositionally biased region" description="Acidic residues" evidence="6">
    <location>
        <begin position="544"/>
        <end position="563"/>
    </location>
</feature>
<feature type="domain" description="CP-type G" evidence="7">
    <location>
        <begin position="109"/>
        <end position="354"/>
    </location>
</feature>
<keyword evidence="1" id="KW-0597">Phosphoprotein</keyword>
<evidence type="ECO:0000256" key="1">
    <source>
        <dbReference type="ARBA" id="ARBA00022553"/>
    </source>
</evidence>
<dbReference type="EMBL" id="JAAAIN010001023">
    <property type="protein sequence ID" value="KAG0308068.1"/>
    <property type="molecule type" value="Genomic_DNA"/>
</dbReference>
<evidence type="ECO:0000256" key="3">
    <source>
        <dbReference type="ARBA" id="ARBA00023134"/>
    </source>
</evidence>
<dbReference type="InterPro" id="IPR006073">
    <property type="entry name" value="GTP-bd"/>
</dbReference>
<feature type="compositionally biased region" description="Acidic residues" evidence="6">
    <location>
        <begin position="506"/>
        <end position="522"/>
    </location>
</feature>
<feature type="region of interest" description="Disordered" evidence="6">
    <location>
        <begin position="475"/>
        <end position="563"/>
    </location>
</feature>
<comment type="function">
    <text evidence="4">Possible regulatory or functional link with the histocompatibility cluster.</text>
</comment>
<dbReference type="InterPro" id="IPR030378">
    <property type="entry name" value="G_CP_dom"/>
</dbReference>
<reference evidence="8" key="1">
    <citation type="journal article" date="2020" name="Fungal Divers.">
        <title>Resolving the Mortierellaceae phylogeny through synthesis of multi-gene phylogenetics and phylogenomics.</title>
        <authorList>
            <person name="Vandepol N."/>
            <person name="Liber J."/>
            <person name="Desiro A."/>
            <person name="Na H."/>
            <person name="Kennedy M."/>
            <person name="Barry K."/>
            <person name="Grigoriev I.V."/>
            <person name="Miller A.N."/>
            <person name="O'Donnell K."/>
            <person name="Stajich J.E."/>
            <person name="Bonito G."/>
        </authorList>
    </citation>
    <scope>NUCLEOTIDE SEQUENCE</scope>
    <source>
        <strain evidence="8">NVP60</strain>
    </source>
</reference>
<dbReference type="Pfam" id="PF01926">
    <property type="entry name" value="MMR_HSR1"/>
    <property type="match status" value="1"/>
</dbReference>
<dbReference type="GO" id="GO:0003924">
    <property type="term" value="F:GTPase activity"/>
    <property type="evidence" value="ECO:0007669"/>
    <property type="project" value="InterPro"/>
</dbReference>
<evidence type="ECO:0000256" key="6">
    <source>
        <dbReference type="SAM" id="MobiDB-lite"/>
    </source>
</evidence>
<evidence type="ECO:0000313" key="9">
    <source>
        <dbReference type="Proteomes" id="UP000823405"/>
    </source>
</evidence>
<dbReference type="InterPro" id="IPR043358">
    <property type="entry name" value="GNL1-like"/>
</dbReference>
<feature type="compositionally biased region" description="Acidic residues" evidence="6">
    <location>
        <begin position="481"/>
        <end position="492"/>
    </location>
</feature>
<protein>
    <recommendedName>
        <fullName evidence="5">Guanine nucleotide-binding protein-like 1</fullName>
    </recommendedName>
</protein>
<keyword evidence="2" id="KW-0547">Nucleotide-binding</keyword>
<dbReference type="SUPFAM" id="SSF52540">
    <property type="entry name" value="P-loop containing nucleoside triphosphate hydrolases"/>
    <property type="match status" value="1"/>
</dbReference>
<dbReference type="GO" id="GO:0005525">
    <property type="term" value="F:GTP binding"/>
    <property type="evidence" value="ECO:0007669"/>
    <property type="project" value="UniProtKB-KW"/>
</dbReference>
<sequence>MTTGVDAYNGRFVKSFGKEFKPDARRDGGGRATVGESANHASSSSLEVSFEEMFPNVIGFPTRPQWEYSMSREEVNNNEKRMFEAWMDSIYDKYPADELSYFEHNLDVWRQLWRVLEISDIIMIIVDIRHPVIHFPPSLYQYVVNDMKRKLVVVFNKVDLVAPNTVFAWTQYFKERFPELHIATFSCYPPDPNLINDSSTAKRPRHRYYNAVGVKDVLAACKDVEVSKHGAQIEWDELISQYDKPKEPEFHESEDELDDVEYGRGKKGNKSSDEKLVETLKTVNIEDDETVPHSDYVTIGLVGHPNVGKSSLINSIMGRTVVSTSRTPGHTKHFQTIHLTHNVRLCDSPGLVFPSLLPKPLQILSGMFPIAQVQEPYSVVQYLAERVNIPRLLKLDPPPTYVIGPFRWSAFGICESFGLKRGFMTAKTSYADTYRAANALLQMANDGRILLSFKPPGFFTSTKYEQLRVNEADAAVLNTSTDDDGEDEEDEEVPRRLKGQTAHGSDDDDDEEEEESEEEDEEESKKGSKFQVNSRVGGFFGLLQDDDEDEESEEDEDDDVASK</sequence>
<evidence type="ECO:0000256" key="5">
    <source>
        <dbReference type="ARBA" id="ARBA00039902"/>
    </source>
</evidence>
<evidence type="ECO:0000259" key="7">
    <source>
        <dbReference type="PROSITE" id="PS51721"/>
    </source>
</evidence>
<evidence type="ECO:0000313" key="8">
    <source>
        <dbReference type="EMBL" id="KAG0308068.1"/>
    </source>
</evidence>
<feature type="region of interest" description="Disordered" evidence="6">
    <location>
        <begin position="246"/>
        <end position="273"/>
    </location>
</feature>
<accession>A0A9P6R0Z2</accession>
<dbReference type="PROSITE" id="PS51721">
    <property type="entry name" value="G_CP"/>
    <property type="match status" value="1"/>
</dbReference>
<gene>
    <name evidence="8" type="primary">GNL1</name>
    <name evidence="8" type="ORF">BGZ97_000184</name>
</gene>
<keyword evidence="3" id="KW-0342">GTP-binding</keyword>
<keyword evidence="9" id="KW-1185">Reference proteome</keyword>
<dbReference type="OrthoDB" id="61815at2759"/>
<dbReference type="CDD" id="cd01857">
    <property type="entry name" value="HSR1_MMR1"/>
    <property type="match status" value="1"/>
</dbReference>
<proteinExistence type="predicted"/>
<evidence type="ECO:0000256" key="4">
    <source>
        <dbReference type="ARBA" id="ARBA00037770"/>
    </source>
</evidence>
<dbReference type="PANTHER" id="PTHR45709">
    <property type="entry name" value="LARGE SUBUNIT GTPASE 1 HOMOLOG-RELATED"/>
    <property type="match status" value="1"/>
</dbReference>
<evidence type="ECO:0000256" key="2">
    <source>
        <dbReference type="ARBA" id="ARBA00022741"/>
    </source>
</evidence>
<dbReference type="PANTHER" id="PTHR45709:SF3">
    <property type="entry name" value="GUANINE NUCLEOTIDE-BINDING PROTEIN-LIKE 1"/>
    <property type="match status" value="1"/>
</dbReference>
<comment type="caution">
    <text evidence="8">The sequence shown here is derived from an EMBL/GenBank/DDBJ whole genome shotgun (WGS) entry which is preliminary data.</text>
</comment>
<feature type="region of interest" description="Disordered" evidence="6">
    <location>
        <begin position="21"/>
        <end position="40"/>
    </location>
</feature>
<organism evidence="8 9">
    <name type="scientific">Linnemannia gamsii</name>
    <dbReference type="NCBI Taxonomy" id="64522"/>
    <lineage>
        <taxon>Eukaryota</taxon>
        <taxon>Fungi</taxon>
        <taxon>Fungi incertae sedis</taxon>
        <taxon>Mucoromycota</taxon>
        <taxon>Mortierellomycotina</taxon>
        <taxon>Mortierellomycetes</taxon>
        <taxon>Mortierellales</taxon>
        <taxon>Mortierellaceae</taxon>
        <taxon>Linnemannia</taxon>
    </lineage>
</organism>
<dbReference type="AlphaFoldDB" id="A0A9P6R0Z2"/>